<evidence type="ECO:0000313" key="1">
    <source>
        <dbReference type="EMBL" id="KKM04306.1"/>
    </source>
</evidence>
<sequence>MANIETQLKEHLEDGKDWEKMDTPIEGVSVVKVPATKTRPALLFLEINPIKEDGKPLKRKGLFVGSKEILLKFSEALNDDKTFQLIGEMEKINPEVSGNGRNKKLEM</sequence>
<proteinExistence type="predicted"/>
<reference evidence="1" key="1">
    <citation type="journal article" date="2015" name="Nature">
        <title>Complex archaea that bridge the gap between prokaryotes and eukaryotes.</title>
        <authorList>
            <person name="Spang A."/>
            <person name="Saw J.H."/>
            <person name="Jorgensen S.L."/>
            <person name="Zaremba-Niedzwiedzka K."/>
            <person name="Martijn J."/>
            <person name="Lind A.E."/>
            <person name="van Eijk R."/>
            <person name="Schleper C."/>
            <person name="Guy L."/>
            <person name="Ettema T.J."/>
        </authorList>
    </citation>
    <scope>NUCLEOTIDE SEQUENCE</scope>
</reference>
<gene>
    <name evidence="1" type="ORF">LCGC14_1765590</name>
</gene>
<organism evidence="1">
    <name type="scientific">marine sediment metagenome</name>
    <dbReference type="NCBI Taxonomy" id="412755"/>
    <lineage>
        <taxon>unclassified sequences</taxon>
        <taxon>metagenomes</taxon>
        <taxon>ecological metagenomes</taxon>
    </lineage>
</organism>
<name>A0A0F9JER0_9ZZZZ</name>
<dbReference type="EMBL" id="LAZR01016483">
    <property type="protein sequence ID" value="KKM04306.1"/>
    <property type="molecule type" value="Genomic_DNA"/>
</dbReference>
<dbReference type="AlphaFoldDB" id="A0A0F9JER0"/>
<accession>A0A0F9JER0</accession>
<protein>
    <submittedName>
        <fullName evidence="1">Uncharacterized protein</fullName>
    </submittedName>
</protein>
<comment type="caution">
    <text evidence="1">The sequence shown here is derived from an EMBL/GenBank/DDBJ whole genome shotgun (WGS) entry which is preliminary data.</text>
</comment>